<dbReference type="Gene3D" id="1.10.1240.10">
    <property type="entry name" value="Methionine synthase domain"/>
    <property type="match status" value="1"/>
</dbReference>
<dbReference type="InterPro" id="IPR036594">
    <property type="entry name" value="Meth_synthase_dom"/>
</dbReference>
<comment type="caution">
    <text evidence="2">The sequence shown here is derived from an EMBL/GenBank/DDBJ whole genome shotgun (WGS) entry which is preliminary data.</text>
</comment>
<sequence length="102" mass="11038">MNPTKEEIFDKAKHAVMDLDEIAVEKIAYEALEAGVSPVELIELGFVEGMKAVGDLFEEGKSQLAEIFEASHVVESGINILRPAIMGSKNDVCLFGNLVVGM</sequence>
<dbReference type="PROSITE" id="PS51337">
    <property type="entry name" value="B12_BINDING_NTER"/>
    <property type="match status" value="1"/>
</dbReference>
<dbReference type="Proteomes" id="UP000199259">
    <property type="component" value="Unassembled WGS sequence"/>
</dbReference>
<evidence type="ECO:0000313" key="2">
    <source>
        <dbReference type="EMBL" id="SDF22274.1"/>
    </source>
</evidence>
<proteinExistence type="predicted"/>
<gene>
    <name evidence="2" type="ORF">SAMN04488589_0030</name>
</gene>
<dbReference type="EMBL" id="FNCA01000001">
    <property type="protein sequence ID" value="SDF22274.1"/>
    <property type="molecule type" value="Genomic_DNA"/>
</dbReference>
<dbReference type="OrthoDB" id="123028at2157"/>
<keyword evidence="3" id="KW-1185">Reference proteome</keyword>
<reference evidence="2 3" key="1">
    <citation type="submission" date="2016-10" db="EMBL/GenBank/DDBJ databases">
        <authorList>
            <person name="Varghese N."/>
            <person name="Submissions S."/>
        </authorList>
    </citation>
    <scope>NUCLEOTIDE SEQUENCE [LARGE SCALE GENOMIC DNA]</scope>
    <source>
        <strain evidence="2 3">PL 12/M</strain>
    </source>
</reference>
<evidence type="ECO:0000313" key="3">
    <source>
        <dbReference type="Proteomes" id="UP000199259"/>
    </source>
</evidence>
<organism evidence="2 3">
    <name type="scientific">Methanolobus vulcani</name>
    <dbReference type="NCBI Taxonomy" id="38026"/>
    <lineage>
        <taxon>Archaea</taxon>
        <taxon>Methanobacteriati</taxon>
        <taxon>Methanobacteriota</taxon>
        <taxon>Stenosarchaea group</taxon>
        <taxon>Methanomicrobia</taxon>
        <taxon>Methanosarcinales</taxon>
        <taxon>Methanosarcinaceae</taxon>
        <taxon>Methanolobus</taxon>
    </lineage>
</organism>
<dbReference type="AlphaFoldDB" id="A0A7Z7AU38"/>
<feature type="domain" description="B12-binding N-terminal" evidence="1">
    <location>
        <begin position="1"/>
        <end position="93"/>
    </location>
</feature>
<protein>
    <submittedName>
        <fullName evidence="2">B12 binding domain-containing protein</fullName>
    </submittedName>
</protein>
<dbReference type="Pfam" id="PF02607">
    <property type="entry name" value="B12-binding_2"/>
    <property type="match status" value="1"/>
</dbReference>
<accession>A0A7Z7AU38</accession>
<dbReference type="RefSeq" id="WP_091707649.1">
    <property type="nucleotide sequence ID" value="NZ_FNCA01000001.1"/>
</dbReference>
<evidence type="ECO:0000259" key="1">
    <source>
        <dbReference type="PROSITE" id="PS51337"/>
    </source>
</evidence>
<name>A0A7Z7AU38_9EURY</name>
<dbReference type="SMART" id="SM01018">
    <property type="entry name" value="B12-binding_2"/>
    <property type="match status" value="1"/>
</dbReference>
<dbReference type="SUPFAM" id="SSF47644">
    <property type="entry name" value="Methionine synthase domain"/>
    <property type="match status" value="1"/>
</dbReference>
<dbReference type="InterPro" id="IPR003759">
    <property type="entry name" value="Cbl-bd_cap"/>
</dbReference>